<feature type="compositionally biased region" description="Polar residues" evidence="1">
    <location>
        <begin position="289"/>
        <end position="300"/>
    </location>
</feature>
<evidence type="ECO:0000313" key="3">
    <source>
        <dbReference type="Proteomes" id="UP000784294"/>
    </source>
</evidence>
<dbReference type="AlphaFoldDB" id="A0A3S5FCK7"/>
<evidence type="ECO:0000256" key="1">
    <source>
        <dbReference type="SAM" id="MobiDB-lite"/>
    </source>
</evidence>
<gene>
    <name evidence="2" type="ORF">PXEA_LOCUS6627</name>
</gene>
<accession>A0A3S5FCK7</accession>
<keyword evidence="3" id="KW-1185">Reference proteome</keyword>
<organism evidence="2 3">
    <name type="scientific">Protopolystoma xenopodis</name>
    <dbReference type="NCBI Taxonomy" id="117903"/>
    <lineage>
        <taxon>Eukaryota</taxon>
        <taxon>Metazoa</taxon>
        <taxon>Spiralia</taxon>
        <taxon>Lophotrochozoa</taxon>
        <taxon>Platyhelminthes</taxon>
        <taxon>Monogenea</taxon>
        <taxon>Polyopisthocotylea</taxon>
        <taxon>Polystomatidea</taxon>
        <taxon>Polystomatidae</taxon>
        <taxon>Protopolystoma</taxon>
    </lineage>
</organism>
<comment type="caution">
    <text evidence="2">The sequence shown here is derived from an EMBL/GenBank/DDBJ whole genome shotgun (WGS) entry which is preliminary data.</text>
</comment>
<name>A0A3S5FCK7_9PLAT</name>
<evidence type="ECO:0000313" key="2">
    <source>
        <dbReference type="EMBL" id="VEL13187.1"/>
    </source>
</evidence>
<protein>
    <submittedName>
        <fullName evidence="2">Uncharacterized protein</fullName>
    </submittedName>
</protein>
<reference evidence="2" key="1">
    <citation type="submission" date="2018-11" db="EMBL/GenBank/DDBJ databases">
        <authorList>
            <consortium name="Pathogen Informatics"/>
        </authorList>
    </citation>
    <scope>NUCLEOTIDE SEQUENCE</scope>
</reference>
<sequence length="309" mass="32376">MIVNHNSRNSVNLDCSSDDTTSQVAVASYYAVAAAAAQRQQQPSKSIASIGQVGAASHQLSVEAALMMQRYPAGHTVPSGFSRSGMVEARTPATSHPTGMHQTHLSTYHSEDCLTAATAAAAAAAIAASTSVSSSSSASISSIPATSTTTAGVFHAAAPALTVQPVVPSPGSVSAAAAAAAAAAMYCCAAMHQHQQHHSISECPGVPLITQDVSAVSPIHPATSVFMQQQQHHQQQQQYRQPILTAHPSAHAQPQFASHTQIQHHSTQQHHQQQQRHRQNASFAPGSRPMNSFPSHQITPAQLRLDLPN</sequence>
<feature type="compositionally biased region" description="Low complexity" evidence="1">
    <location>
        <begin position="258"/>
        <end position="272"/>
    </location>
</feature>
<dbReference type="Proteomes" id="UP000784294">
    <property type="component" value="Unassembled WGS sequence"/>
</dbReference>
<dbReference type="EMBL" id="CAAALY010016980">
    <property type="protein sequence ID" value="VEL13187.1"/>
    <property type="molecule type" value="Genomic_DNA"/>
</dbReference>
<feature type="region of interest" description="Disordered" evidence="1">
    <location>
        <begin position="248"/>
        <end position="309"/>
    </location>
</feature>
<proteinExistence type="predicted"/>